<sequence length="135" mass="15533">MTLYILLWSILLIVPGIIAAISYSKTFFILAEKPYLKPAEALRLSKKMMYGHKTQYFMLMLSFIGWCLLSILTFGIGFLFLYSYMTMASTIFYQQIKGEVSYEEIIIENIDQSSGPSTEESEKSTEEDSPNQDLY</sequence>
<evidence type="ECO:0000313" key="2">
    <source>
        <dbReference type="Proteomes" id="UP000294588"/>
    </source>
</evidence>
<evidence type="ECO:0000313" key="1">
    <source>
        <dbReference type="EMBL" id="TDF72744.1"/>
    </source>
</evidence>
<gene>
    <name evidence="1" type="ORF">E0946_05605</name>
</gene>
<comment type="caution">
    <text evidence="1">The sequence shown here is derived from an EMBL/GenBank/DDBJ whole genome shotgun (WGS) entry which is preliminary data.</text>
</comment>
<dbReference type="Proteomes" id="UP000294588">
    <property type="component" value="Unassembled WGS sequence"/>
</dbReference>
<protein>
    <submittedName>
        <fullName evidence="1">DUF975 family protein</fullName>
    </submittedName>
</protein>
<keyword evidence="2" id="KW-1185">Reference proteome</keyword>
<organism evidence="1 2">
    <name type="scientific">Candidatus Syntrophosphaera thermopropionivorans</name>
    <dbReference type="NCBI Taxonomy" id="2593015"/>
    <lineage>
        <taxon>Bacteria</taxon>
        <taxon>Pseudomonadati</taxon>
        <taxon>Candidatus Cloacimonadota</taxon>
        <taxon>Candidatus Cloacimonadia</taxon>
        <taxon>Candidatus Cloacimonadales</taxon>
        <taxon>Candidatus Cloacimonadaceae</taxon>
        <taxon>Candidatus Syntrophosphaera</taxon>
    </lineage>
</organism>
<dbReference type="EMBL" id="SMOG01000018">
    <property type="protein sequence ID" value="TDF72744.1"/>
    <property type="molecule type" value="Genomic_DNA"/>
</dbReference>
<proteinExistence type="predicted"/>
<name>A0AC61QIF2_9BACT</name>
<accession>A0AC61QIF2</accession>
<reference evidence="1" key="1">
    <citation type="submission" date="2019-03" db="EMBL/GenBank/DDBJ databases">
        <title>Candidatus Syntrophosphaera thermopropionivorans: a novel player in syntrophic propionate oxidation during anaerobic digestion.</title>
        <authorList>
            <person name="Dyksma S."/>
        </authorList>
    </citation>
    <scope>NUCLEOTIDE SEQUENCE</scope>
    <source>
        <strain evidence="1">W5</strain>
    </source>
</reference>